<dbReference type="HOGENOM" id="CLU_3073618_0_0_5"/>
<feature type="signal peptide" evidence="1">
    <location>
        <begin position="1"/>
        <end position="26"/>
    </location>
</feature>
<evidence type="ECO:0000313" key="2">
    <source>
        <dbReference type="EMBL" id="EFH10962.1"/>
    </source>
</evidence>
<dbReference type="AlphaFoldDB" id="D5RP06"/>
<gene>
    <name evidence="2" type="ORF">HMPREF0731_2817</name>
</gene>
<evidence type="ECO:0008006" key="4">
    <source>
        <dbReference type="Google" id="ProtNLM"/>
    </source>
</evidence>
<feature type="non-terminal residue" evidence="2">
    <location>
        <position position="53"/>
    </location>
</feature>
<name>D5RP06_9PROT</name>
<reference evidence="2 3" key="1">
    <citation type="submission" date="2010-04" db="EMBL/GenBank/DDBJ databases">
        <authorList>
            <person name="Qin X."/>
            <person name="Bachman B."/>
            <person name="Battles P."/>
            <person name="Bell A."/>
            <person name="Bess C."/>
            <person name="Bickham C."/>
            <person name="Chaboub L."/>
            <person name="Chen D."/>
            <person name="Coyle M."/>
            <person name="Deiros D.R."/>
            <person name="Dinh H."/>
            <person name="Forbes L."/>
            <person name="Fowler G."/>
            <person name="Francisco L."/>
            <person name="Fu Q."/>
            <person name="Gubbala S."/>
            <person name="Hale W."/>
            <person name="Han Y."/>
            <person name="Hemphill L."/>
            <person name="Highlander S.K."/>
            <person name="Hirani K."/>
            <person name="Hogues M."/>
            <person name="Jackson L."/>
            <person name="Jakkamsetti A."/>
            <person name="Javaid M."/>
            <person name="Jiang H."/>
            <person name="Korchina V."/>
            <person name="Kovar C."/>
            <person name="Lara F."/>
            <person name="Lee S."/>
            <person name="Mata R."/>
            <person name="Mathew T."/>
            <person name="Moen C."/>
            <person name="Morales K."/>
            <person name="Munidasa M."/>
            <person name="Nazareth L."/>
            <person name="Ngo R."/>
            <person name="Nguyen L."/>
            <person name="Okwuonu G."/>
            <person name="Ongeri F."/>
            <person name="Patil S."/>
            <person name="Petrosino J."/>
            <person name="Pham C."/>
            <person name="Pham P."/>
            <person name="Pu L.-L."/>
            <person name="Puazo M."/>
            <person name="Raj R."/>
            <person name="Reid J."/>
            <person name="Rouhana J."/>
            <person name="Saada N."/>
            <person name="Shang Y."/>
            <person name="Simmons D."/>
            <person name="Thornton R."/>
            <person name="Warren J."/>
            <person name="Weissenberger G."/>
            <person name="Zhang J."/>
            <person name="Zhang L."/>
            <person name="Zhou C."/>
            <person name="Zhu D."/>
            <person name="Muzny D."/>
            <person name="Worley K."/>
            <person name="Gibbs R."/>
        </authorList>
    </citation>
    <scope>NUCLEOTIDE SEQUENCE [LARGE SCALE GENOMIC DNA]</scope>
    <source>
        <strain evidence="2 3">ATCC 49957</strain>
    </source>
</reference>
<keyword evidence="1" id="KW-0732">Signal</keyword>
<dbReference type="Proteomes" id="UP000005324">
    <property type="component" value="Unassembled WGS sequence"/>
</dbReference>
<comment type="caution">
    <text evidence="2">The sequence shown here is derived from an EMBL/GenBank/DDBJ whole genome shotgun (WGS) entry which is preliminary data.</text>
</comment>
<organism evidence="2 3">
    <name type="scientific">Pseudoroseomonas cervicalis ATCC 49957</name>
    <dbReference type="NCBI Taxonomy" id="525371"/>
    <lineage>
        <taxon>Bacteria</taxon>
        <taxon>Pseudomonadati</taxon>
        <taxon>Pseudomonadota</taxon>
        <taxon>Alphaproteobacteria</taxon>
        <taxon>Acetobacterales</taxon>
        <taxon>Roseomonadaceae</taxon>
        <taxon>Roseomonas</taxon>
    </lineage>
</organism>
<evidence type="ECO:0000313" key="3">
    <source>
        <dbReference type="Proteomes" id="UP000005324"/>
    </source>
</evidence>
<accession>D5RP06</accession>
<feature type="chain" id="PRO_5003075611" description="Tat pathway signal sequence domain protein" evidence="1">
    <location>
        <begin position="27"/>
        <end position="53"/>
    </location>
</feature>
<evidence type="ECO:0000256" key="1">
    <source>
        <dbReference type="SAM" id="SignalP"/>
    </source>
</evidence>
<sequence>MRRATLPAAALLALLAAATLPGQARAQALDLTQGGPVEVTATDGIEWRQQEQV</sequence>
<dbReference type="EMBL" id="ADVL01000585">
    <property type="protein sequence ID" value="EFH10962.1"/>
    <property type="molecule type" value="Genomic_DNA"/>
</dbReference>
<protein>
    <recommendedName>
        <fullName evidence="4">Tat pathway signal sequence domain protein</fullName>
    </recommendedName>
</protein>
<proteinExistence type="predicted"/>
<keyword evidence="3" id="KW-1185">Reference proteome</keyword>